<dbReference type="InterPro" id="IPR043128">
    <property type="entry name" value="Rev_trsase/Diguanyl_cyclase"/>
</dbReference>
<dbReference type="SUPFAM" id="SSF53098">
    <property type="entry name" value="Ribonuclease H-like"/>
    <property type="match status" value="1"/>
</dbReference>
<dbReference type="EMBL" id="BQNB010012232">
    <property type="protein sequence ID" value="GJT00903.1"/>
    <property type="molecule type" value="Genomic_DNA"/>
</dbReference>
<organism evidence="2 3">
    <name type="scientific">Tanacetum coccineum</name>
    <dbReference type="NCBI Taxonomy" id="301880"/>
    <lineage>
        <taxon>Eukaryota</taxon>
        <taxon>Viridiplantae</taxon>
        <taxon>Streptophyta</taxon>
        <taxon>Embryophyta</taxon>
        <taxon>Tracheophyta</taxon>
        <taxon>Spermatophyta</taxon>
        <taxon>Magnoliopsida</taxon>
        <taxon>eudicotyledons</taxon>
        <taxon>Gunneridae</taxon>
        <taxon>Pentapetalae</taxon>
        <taxon>asterids</taxon>
        <taxon>campanulids</taxon>
        <taxon>Asterales</taxon>
        <taxon>Asteraceae</taxon>
        <taxon>Asteroideae</taxon>
        <taxon>Anthemideae</taxon>
        <taxon>Anthemidinae</taxon>
        <taxon>Tanacetum</taxon>
    </lineage>
</organism>
<dbReference type="InterPro" id="IPR001584">
    <property type="entry name" value="Integrase_cat-core"/>
</dbReference>
<sequence length="344" mass="38912">RFIPNFSSIVAPLTDCMKRKSFVWTEEEELAFQVVKEKLTTAPILILPDFSKVFELHTDASKVDIGGVLSQVVQHKTGVSNQVVDALSRRSGLLVTMQVDVPGLDVIRDMVAVDLYFSVVLQGVQAEEKPDFFLHNGFLFKGNQLCIPDSSLRLQIIKELHDEGHVGLDLTLQLVQASYFWPTMRKEVDRYVKRCRVCQVSKGTATNAGLYMPLPVPLQPWVDISMDFVLGLPRTQRGNDSIFVVVDRFSKMVHFIPCKKTTYAVNVAELFFRDVYRLHGLPSSIVSDRDTRFLSHFWRSLWKMVNTQLNLSSVYHPQTDGQTKVVNGSLGNLLRCLVGDHVKA</sequence>
<comment type="caution">
    <text evidence="2">The sequence shown here is derived from an EMBL/GenBank/DDBJ whole genome shotgun (WGS) entry which is preliminary data.</text>
</comment>
<reference evidence="2" key="2">
    <citation type="submission" date="2022-01" db="EMBL/GenBank/DDBJ databases">
        <authorList>
            <person name="Yamashiro T."/>
            <person name="Shiraishi A."/>
            <person name="Satake H."/>
            <person name="Nakayama K."/>
        </authorList>
    </citation>
    <scope>NUCLEOTIDE SEQUENCE</scope>
</reference>
<feature type="domain" description="Integrase catalytic" evidence="1">
    <location>
        <begin position="216"/>
        <end position="344"/>
    </location>
</feature>
<dbReference type="Gene3D" id="3.30.420.10">
    <property type="entry name" value="Ribonuclease H-like superfamily/Ribonuclease H"/>
    <property type="match status" value="1"/>
</dbReference>
<dbReference type="SUPFAM" id="SSF56672">
    <property type="entry name" value="DNA/RNA polymerases"/>
    <property type="match status" value="1"/>
</dbReference>
<evidence type="ECO:0000313" key="2">
    <source>
        <dbReference type="EMBL" id="GJT00903.1"/>
    </source>
</evidence>
<reference evidence="2" key="1">
    <citation type="journal article" date="2022" name="Int. J. Mol. Sci.">
        <title>Draft Genome of Tanacetum Coccineum: Genomic Comparison of Closely Related Tanacetum-Family Plants.</title>
        <authorList>
            <person name="Yamashiro T."/>
            <person name="Shiraishi A."/>
            <person name="Nakayama K."/>
            <person name="Satake H."/>
        </authorList>
    </citation>
    <scope>NUCLEOTIDE SEQUENCE</scope>
</reference>
<gene>
    <name evidence="2" type="ORF">Tco_0822072</name>
</gene>
<dbReference type="PANTHER" id="PTHR35046">
    <property type="entry name" value="ZINC KNUCKLE (CCHC-TYPE) FAMILY PROTEIN"/>
    <property type="match status" value="1"/>
</dbReference>
<dbReference type="Pfam" id="PF17919">
    <property type="entry name" value="RT_RNaseH_2"/>
    <property type="match status" value="1"/>
</dbReference>
<protein>
    <submittedName>
        <fullName evidence="2">Nucleotidyltransferase, ribonuclease H</fullName>
    </submittedName>
</protein>
<dbReference type="InterPro" id="IPR012337">
    <property type="entry name" value="RNaseH-like_sf"/>
</dbReference>
<feature type="non-terminal residue" evidence="2">
    <location>
        <position position="1"/>
    </location>
</feature>
<evidence type="ECO:0000259" key="1">
    <source>
        <dbReference type="PROSITE" id="PS50994"/>
    </source>
</evidence>
<dbReference type="Pfam" id="PF17921">
    <property type="entry name" value="Integrase_H2C2"/>
    <property type="match status" value="1"/>
</dbReference>
<name>A0ABQ5AIC7_9ASTR</name>
<dbReference type="Gene3D" id="3.30.70.270">
    <property type="match status" value="1"/>
</dbReference>
<dbReference type="PANTHER" id="PTHR35046:SF18">
    <property type="entry name" value="RNA-DIRECTED DNA POLYMERASE"/>
    <property type="match status" value="1"/>
</dbReference>
<dbReference type="InterPro" id="IPR041588">
    <property type="entry name" value="Integrase_H2C2"/>
</dbReference>
<dbReference type="Gene3D" id="1.10.340.70">
    <property type="match status" value="1"/>
</dbReference>
<keyword evidence="3" id="KW-1185">Reference proteome</keyword>
<evidence type="ECO:0000313" key="3">
    <source>
        <dbReference type="Proteomes" id="UP001151760"/>
    </source>
</evidence>
<dbReference type="Proteomes" id="UP001151760">
    <property type="component" value="Unassembled WGS sequence"/>
</dbReference>
<dbReference type="InterPro" id="IPR036397">
    <property type="entry name" value="RNaseH_sf"/>
</dbReference>
<dbReference type="InterPro" id="IPR041577">
    <property type="entry name" value="RT_RNaseH_2"/>
</dbReference>
<accession>A0ABQ5AIC7</accession>
<dbReference type="PROSITE" id="PS50994">
    <property type="entry name" value="INTEGRASE"/>
    <property type="match status" value="1"/>
</dbReference>
<dbReference type="InterPro" id="IPR043502">
    <property type="entry name" value="DNA/RNA_pol_sf"/>
</dbReference>
<proteinExistence type="predicted"/>